<keyword evidence="14" id="KW-1185">Reference proteome</keyword>
<keyword evidence="9 10" id="KW-0275">Fatty acid biosynthesis</keyword>
<feature type="transmembrane region" description="Helical" evidence="10">
    <location>
        <begin position="170"/>
        <end position="192"/>
    </location>
</feature>
<evidence type="ECO:0000256" key="7">
    <source>
        <dbReference type="ARBA" id="ARBA00023098"/>
    </source>
</evidence>
<reference evidence="13 14" key="1">
    <citation type="submission" date="2015-04" db="EMBL/GenBank/DDBJ databases">
        <authorList>
            <person name="Syromyatnikov M.Y."/>
            <person name="Popov V.N."/>
        </authorList>
    </citation>
    <scope>NUCLEOTIDE SEQUENCE [LARGE SCALE GENOMIC DNA]</scope>
</reference>
<proteinExistence type="inferred from homology"/>
<feature type="coiled-coil region" evidence="11">
    <location>
        <begin position="254"/>
        <end position="281"/>
    </location>
</feature>
<comment type="similarity">
    <text evidence="10">Belongs to the ELO family.</text>
</comment>
<dbReference type="AlphaFoldDB" id="A0A1J1IAI0"/>
<evidence type="ECO:0000313" key="13">
    <source>
        <dbReference type="EMBL" id="CRK95433.1"/>
    </source>
</evidence>
<accession>A0A1J1IAI0</accession>
<evidence type="ECO:0000313" key="14">
    <source>
        <dbReference type="Proteomes" id="UP000183832"/>
    </source>
</evidence>
<dbReference type="GO" id="GO:0009922">
    <property type="term" value="F:fatty acid elongase activity"/>
    <property type="evidence" value="ECO:0007669"/>
    <property type="project" value="UniProtKB-EC"/>
</dbReference>
<name>A0A1J1IAI0_9DIPT</name>
<keyword evidence="4 10" id="KW-0812">Transmembrane</keyword>
<feature type="transmembrane region" description="Helical" evidence="10">
    <location>
        <begin position="510"/>
        <end position="528"/>
    </location>
</feature>
<feature type="transmembrane region" description="Helical" evidence="10">
    <location>
        <begin position="374"/>
        <end position="393"/>
    </location>
</feature>
<evidence type="ECO:0000256" key="5">
    <source>
        <dbReference type="ARBA" id="ARBA00022832"/>
    </source>
</evidence>
<feature type="transmembrane region" description="Helical" evidence="10">
    <location>
        <begin position="540"/>
        <end position="559"/>
    </location>
</feature>
<dbReference type="PANTHER" id="PTHR11157">
    <property type="entry name" value="FATTY ACID ACYL TRANSFERASE-RELATED"/>
    <property type="match status" value="1"/>
</dbReference>
<evidence type="ECO:0000256" key="11">
    <source>
        <dbReference type="SAM" id="Coils"/>
    </source>
</evidence>
<comment type="caution">
    <text evidence="10">Lacks conserved residue(s) required for the propagation of feature annotation.</text>
</comment>
<feature type="region of interest" description="Disordered" evidence="12">
    <location>
        <begin position="618"/>
        <end position="641"/>
    </location>
</feature>
<feature type="transmembrane region" description="Helical" evidence="10">
    <location>
        <begin position="26"/>
        <end position="45"/>
    </location>
</feature>
<dbReference type="OrthoDB" id="434092at2759"/>
<keyword evidence="5 10" id="KW-0276">Fatty acid metabolism</keyword>
<dbReference type="PANTHER" id="PTHR11157:SF162">
    <property type="entry name" value="ELONGATION OF VERY LONG CHAIN FATTY ACIDS PROTEIN"/>
    <property type="match status" value="1"/>
</dbReference>
<feature type="region of interest" description="Disordered" evidence="12">
    <location>
        <begin position="583"/>
        <end position="604"/>
    </location>
</feature>
<dbReference type="GO" id="GO:0034626">
    <property type="term" value="P:fatty acid elongation, polyunsaturated fatty acid"/>
    <property type="evidence" value="ECO:0007669"/>
    <property type="project" value="TreeGrafter"/>
</dbReference>
<evidence type="ECO:0000256" key="9">
    <source>
        <dbReference type="ARBA" id="ARBA00023160"/>
    </source>
</evidence>
<dbReference type="Proteomes" id="UP000183832">
    <property type="component" value="Unassembled WGS sequence"/>
</dbReference>
<keyword evidence="3 10" id="KW-0808">Transferase</keyword>
<feature type="compositionally biased region" description="Polar residues" evidence="12">
    <location>
        <begin position="589"/>
        <end position="604"/>
    </location>
</feature>
<dbReference type="GO" id="GO:0019367">
    <property type="term" value="P:fatty acid elongation, saturated fatty acid"/>
    <property type="evidence" value="ECO:0007669"/>
    <property type="project" value="TreeGrafter"/>
</dbReference>
<evidence type="ECO:0000256" key="6">
    <source>
        <dbReference type="ARBA" id="ARBA00022989"/>
    </source>
</evidence>
<keyword evidence="11" id="KW-0175">Coiled coil</keyword>
<dbReference type="EC" id="2.3.1.199" evidence="10"/>
<feature type="compositionally biased region" description="Polar residues" evidence="12">
    <location>
        <begin position="630"/>
        <end position="641"/>
    </location>
</feature>
<keyword evidence="7 10" id="KW-0443">Lipid metabolism</keyword>
<evidence type="ECO:0000256" key="3">
    <source>
        <dbReference type="ARBA" id="ARBA00022679"/>
    </source>
</evidence>
<evidence type="ECO:0000256" key="8">
    <source>
        <dbReference type="ARBA" id="ARBA00023136"/>
    </source>
</evidence>
<sequence length="641" mass="76441">MELINIVYDGWRDLMDNKSDQRTKDWLLMSSPFPTVAICLCYAAFVKIIGPKLMENRKPFKLRKILIIYNFFQVLFSMWLFHEASSTGWLNDYSYRCQNVDYSTSPRALRMASGCWWYFFSKFTEFFDTIFFVMRKRYDQVSTLHVIHHGIMPFSVWWGVKFTPGGHSSFFGFVNTGVHIVMYLYYMLAAMGPEMQKYLWWKKYLTVLQMVQFIAVMVHAFQLLIWNPCNYPIAFVWWIGMHACMFFFLFKNFYNQAYKKKKEKERQEKRLANEISSENNNNINTNNGKTPLYEAMVAYRGRKTETIMAYLLHDAYDWYRDLMDNRSDPRVKDWPMMQSPLPTLALCIFYAYFCKSLAPRLMENRKPFDLRQMLIFYNLFQTVFSAWIFYEYLQSGWLRDYSYRCQPVDYSPKGLRMAETCWWYYISKFTEFFDTLFFLMRKKNQQVSTLHVIHHGVMPFSVWMGMKFAPGGHSTFFAMLNAFVHIVMYFYYMIAAMGPKYQKYIWWKKYLTAFQMLQFVAIFTHQFQLLWVDCEYPKGFMVWIGLHGVMFLFLFSDFYKQNYIEKQKRLKASEDKKTLANGKVHFNDENNSSQVPTTSEDQSLSKNGIHLNGALLNGHLDKNGSRMANGVTSNGTLRSRK</sequence>
<evidence type="ECO:0000256" key="1">
    <source>
        <dbReference type="ARBA" id="ARBA00004141"/>
    </source>
</evidence>
<dbReference type="EMBL" id="CVRI01000041">
    <property type="protein sequence ID" value="CRK95433.1"/>
    <property type="molecule type" value="Genomic_DNA"/>
</dbReference>
<gene>
    <name evidence="13" type="ORF">CLUMA_CG008710</name>
</gene>
<evidence type="ECO:0000256" key="10">
    <source>
        <dbReference type="RuleBase" id="RU361115"/>
    </source>
</evidence>
<feature type="transmembrane region" description="Helical" evidence="10">
    <location>
        <begin position="116"/>
        <end position="134"/>
    </location>
</feature>
<dbReference type="GO" id="GO:0034625">
    <property type="term" value="P:fatty acid elongation, monounsaturated fatty acid"/>
    <property type="evidence" value="ECO:0007669"/>
    <property type="project" value="TreeGrafter"/>
</dbReference>
<keyword evidence="2 10" id="KW-0444">Lipid biosynthesis</keyword>
<comment type="catalytic activity">
    <reaction evidence="10">
        <text>a very-long-chain acyl-CoA + malonyl-CoA + H(+) = a very-long-chain 3-oxoacyl-CoA + CO2 + CoA</text>
        <dbReference type="Rhea" id="RHEA:32727"/>
        <dbReference type="ChEBI" id="CHEBI:15378"/>
        <dbReference type="ChEBI" id="CHEBI:16526"/>
        <dbReference type="ChEBI" id="CHEBI:57287"/>
        <dbReference type="ChEBI" id="CHEBI:57384"/>
        <dbReference type="ChEBI" id="CHEBI:90725"/>
        <dbReference type="ChEBI" id="CHEBI:90736"/>
        <dbReference type="EC" id="2.3.1.199"/>
    </reaction>
</comment>
<keyword evidence="8 10" id="KW-0472">Membrane</keyword>
<dbReference type="InterPro" id="IPR002076">
    <property type="entry name" value="ELO_fam"/>
</dbReference>
<feature type="transmembrane region" description="Helical" evidence="10">
    <location>
        <begin position="204"/>
        <end position="225"/>
    </location>
</feature>
<organism evidence="13 14">
    <name type="scientific">Clunio marinus</name>
    <dbReference type="NCBI Taxonomy" id="568069"/>
    <lineage>
        <taxon>Eukaryota</taxon>
        <taxon>Metazoa</taxon>
        <taxon>Ecdysozoa</taxon>
        <taxon>Arthropoda</taxon>
        <taxon>Hexapoda</taxon>
        <taxon>Insecta</taxon>
        <taxon>Pterygota</taxon>
        <taxon>Neoptera</taxon>
        <taxon>Endopterygota</taxon>
        <taxon>Diptera</taxon>
        <taxon>Nematocera</taxon>
        <taxon>Chironomoidea</taxon>
        <taxon>Chironomidae</taxon>
        <taxon>Clunio</taxon>
    </lineage>
</organism>
<dbReference type="STRING" id="568069.A0A1J1IAI0"/>
<feature type="transmembrane region" description="Helical" evidence="10">
    <location>
        <begin position="476"/>
        <end position="498"/>
    </location>
</feature>
<dbReference type="GO" id="GO:0005789">
    <property type="term" value="C:endoplasmic reticulum membrane"/>
    <property type="evidence" value="ECO:0007669"/>
    <property type="project" value="TreeGrafter"/>
</dbReference>
<evidence type="ECO:0000256" key="12">
    <source>
        <dbReference type="SAM" id="MobiDB-lite"/>
    </source>
</evidence>
<feature type="transmembrane region" description="Helical" evidence="10">
    <location>
        <begin position="141"/>
        <end position="158"/>
    </location>
</feature>
<feature type="transmembrane region" description="Helical" evidence="10">
    <location>
        <begin position="231"/>
        <end position="254"/>
    </location>
</feature>
<dbReference type="GO" id="GO:0042761">
    <property type="term" value="P:very long-chain fatty acid biosynthetic process"/>
    <property type="evidence" value="ECO:0007669"/>
    <property type="project" value="TreeGrafter"/>
</dbReference>
<evidence type="ECO:0000256" key="2">
    <source>
        <dbReference type="ARBA" id="ARBA00022516"/>
    </source>
</evidence>
<dbReference type="GO" id="GO:0030148">
    <property type="term" value="P:sphingolipid biosynthetic process"/>
    <property type="evidence" value="ECO:0007669"/>
    <property type="project" value="TreeGrafter"/>
</dbReference>
<evidence type="ECO:0000256" key="4">
    <source>
        <dbReference type="ARBA" id="ARBA00022692"/>
    </source>
</evidence>
<dbReference type="Pfam" id="PF01151">
    <property type="entry name" value="ELO"/>
    <property type="match status" value="2"/>
</dbReference>
<comment type="subcellular location">
    <subcellularLocation>
        <location evidence="1">Membrane</location>
        <topology evidence="1">Multi-pass membrane protein</topology>
    </subcellularLocation>
</comment>
<feature type="transmembrane region" description="Helical" evidence="10">
    <location>
        <begin position="65"/>
        <end position="82"/>
    </location>
</feature>
<keyword evidence="6 10" id="KW-1133">Transmembrane helix</keyword>
<protein>
    <recommendedName>
        <fullName evidence="10">Elongation of very long chain fatty acids protein</fullName>
        <ecNumber evidence="10">2.3.1.199</ecNumber>
    </recommendedName>
    <alternativeName>
        <fullName evidence="10">Very-long-chain 3-oxoacyl-CoA synthase</fullName>
    </alternativeName>
</protein>